<evidence type="ECO:0000313" key="1">
    <source>
        <dbReference type="EMBL" id="GBN58357.1"/>
    </source>
</evidence>
<protein>
    <submittedName>
        <fullName evidence="1">Uncharacterized protein</fullName>
    </submittedName>
</protein>
<gene>
    <name evidence="1" type="ORF">AVEN_114122_1</name>
</gene>
<comment type="caution">
    <text evidence="1">The sequence shown here is derived from an EMBL/GenBank/DDBJ whole genome shotgun (WGS) entry which is preliminary data.</text>
</comment>
<keyword evidence="2" id="KW-1185">Reference proteome</keyword>
<dbReference type="EMBL" id="BGPR01012919">
    <property type="protein sequence ID" value="GBN58357.1"/>
    <property type="molecule type" value="Genomic_DNA"/>
</dbReference>
<dbReference type="AlphaFoldDB" id="A0A4Y2Q6Y1"/>
<sequence>MEAMVLHLAAEDPREWSEEDYSFPQSTTWRISNLNQLHPYHKQYEQVCSHASIELQKLVLHDCICTKIWWTHFLNFHHAQRLGILRQRGFTVQIYTRLRSFFATTSVVEVADCNTSCCEPVRDCNPMRWNPYQQKSA</sequence>
<evidence type="ECO:0000313" key="2">
    <source>
        <dbReference type="Proteomes" id="UP000499080"/>
    </source>
</evidence>
<accession>A0A4Y2Q6Y1</accession>
<organism evidence="1 2">
    <name type="scientific">Araneus ventricosus</name>
    <name type="common">Orbweaver spider</name>
    <name type="synonym">Epeira ventricosa</name>
    <dbReference type="NCBI Taxonomy" id="182803"/>
    <lineage>
        <taxon>Eukaryota</taxon>
        <taxon>Metazoa</taxon>
        <taxon>Ecdysozoa</taxon>
        <taxon>Arthropoda</taxon>
        <taxon>Chelicerata</taxon>
        <taxon>Arachnida</taxon>
        <taxon>Araneae</taxon>
        <taxon>Araneomorphae</taxon>
        <taxon>Entelegynae</taxon>
        <taxon>Araneoidea</taxon>
        <taxon>Araneidae</taxon>
        <taxon>Araneus</taxon>
    </lineage>
</organism>
<dbReference type="Proteomes" id="UP000499080">
    <property type="component" value="Unassembled WGS sequence"/>
</dbReference>
<proteinExistence type="predicted"/>
<name>A0A4Y2Q6Y1_ARAVE</name>
<reference evidence="1 2" key="1">
    <citation type="journal article" date="2019" name="Sci. Rep.">
        <title>Orb-weaving spider Araneus ventricosus genome elucidates the spidroin gene catalogue.</title>
        <authorList>
            <person name="Kono N."/>
            <person name="Nakamura H."/>
            <person name="Ohtoshi R."/>
            <person name="Moran D.A.P."/>
            <person name="Shinohara A."/>
            <person name="Yoshida Y."/>
            <person name="Fujiwara M."/>
            <person name="Mori M."/>
            <person name="Tomita M."/>
            <person name="Arakawa K."/>
        </authorList>
    </citation>
    <scope>NUCLEOTIDE SEQUENCE [LARGE SCALE GENOMIC DNA]</scope>
</reference>